<evidence type="ECO:0000313" key="2">
    <source>
        <dbReference type="Proteomes" id="UP000254925"/>
    </source>
</evidence>
<keyword evidence="2" id="KW-1185">Reference proteome</keyword>
<sequence length="56" mass="6190">MLAVVEPCAVAMASSWGGLKMEIAKERLSTGPVGLTPVSTRFFIQRWVQRLQQAWG</sequence>
<comment type="caution">
    <text evidence="1">The sequence shown here is derived from an EMBL/GenBank/DDBJ whole genome shotgun (WGS) entry which is preliminary data.</text>
</comment>
<reference evidence="1 2" key="1">
    <citation type="submission" date="2018-07" db="EMBL/GenBank/DDBJ databases">
        <title>Genomic Encyclopedia of Type Strains, Phase IV (KMG-IV): sequencing the most valuable type-strain genomes for metagenomic binning, comparative biology and taxonomic classification.</title>
        <authorList>
            <person name="Goeker M."/>
        </authorList>
    </citation>
    <scope>NUCLEOTIDE SEQUENCE [LARGE SCALE GENOMIC DNA]</scope>
    <source>
        <strain evidence="1 2">DSM 14364</strain>
    </source>
</reference>
<evidence type="ECO:0000313" key="1">
    <source>
        <dbReference type="EMBL" id="RDI53860.1"/>
    </source>
</evidence>
<dbReference type="AlphaFoldDB" id="A0A370HAP1"/>
<protein>
    <submittedName>
        <fullName evidence="1">Uncharacterized protein</fullName>
    </submittedName>
</protein>
<accession>A0A370HAP1</accession>
<proteinExistence type="predicted"/>
<name>A0A370HAP1_9HYPH</name>
<organism evidence="1 2">
    <name type="scientific">Microvirga subterranea</name>
    <dbReference type="NCBI Taxonomy" id="186651"/>
    <lineage>
        <taxon>Bacteria</taxon>
        <taxon>Pseudomonadati</taxon>
        <taxon>Pseudomonadota</taxon>
        <taxon>Alphaproteobacteria</taxon>
        <taxon>Hyphomicrobiales</taxon>
        <taxon>Methylobacteriaceae</taxon>
        <taxon>Microvirga</taxon>
    </lineage>
</organism>
<dbReference type="EMBL" id="QQBB01000012">
    <property type="protein sequence ID" value="RDI53860.1"/>
    <property type="molecule type" value="Genomic_DNA"/>
</dbReference>
<gene>
    <name evidence="1" type="ORF">DES45_11264</name>
</gene>
<dbReference type="Proteomes" id="UP000254925">
    <property type="component" value="Unassembled WGS sequence"/>
</dbReference>